<evidence type="ECO:0000313" key="2">
    <source>
        <dbReference type="Proteomes" id="UP000521868"/>
    </source>
</evidence>
<dbReference type="PANTHER" id="PTHR31793">
    <property type="entry name" value="4-HYDROXYBENZOYL-COA THIOESTERASE FAMILY MEMBER"/>
    <property type="match status" value="1"/>
</dbReference>
<comment type="caution">
    <text evidence="1">The sequence shown here is derived from an EMBL/GenBank/DDBJ whole genome shotgun (WGS) entry which is preliminary data.</text>
</comment>
<dbReference type="CDD" id="cd00586">
    <property type="entry name" value="4HBT"/>
    <property type="match status" value="1"/>
</dbReference>
<name>A0A7X6DF56_9BURK</name>
<dbReference type="InterPro" id="IPR050563">
    <property type="entry name" value="4-hydroxybenzoyl-CoA_TE"/>
</dbReference>
<dbReference type="RefSeq" id="WP_168106978.1">
    <property type="nucleotide sequence ID" value="NZ_VTOX01000002.1"/>
</dbReference>
<evidence type="ECO:0000313" key="1">
    <source>
        <dbReference type="EMBL" id="NKE65898.1"/>
    </source>
</evidence>
<protein>
    <submittedName>
        <fullName evidence="1">Acyl-CoA thioesterase</fullName>
    </submittedName>
</protein>
<proteinExistence type="predicted"/>
<reference evidence="1 2" key="1">
    <citation type="journal article" date="2020" name="Nature">
        <title>Bacterial chemolithoautotrophy via manganese oxidation.</title>
        <authorList>
            <person name="Yu H."/>
            <person name="Leadbetter J.R."/>
        </authorList>
    </citation>
    <scope>NUCLEOTIDE SEQUENCE [LARGE SCALE GENOMIC DNA]</scope>
    <source>
        <strain evidence="1 2">RBP-1</strain>
    </source>
</reference>
<dbReference type="AlphaFoldDB" id="A0A7X6DF56"/>
<dbReference type="InterPro" id="IPR029069">
    <property type="entry name" value="HotDog_dom_sf"/>
</dbReference>
<keyword evidence="2" id="KW-1185">Reference proteome</keyword>
<accession>A0A7X6DF56</accession>
<gene>
    <name evidence="1" type="ORF">RAMLITH_08710</name>
</gene>
<dbReference type="Pfam" id="PF13279">
    <property type="entry name" value="4HBT_2"/>
    <property type="match status" value="1"/>
</dbReference>
<sequence>MRIEIPEKKKLVYEGRLPIRWGDMDAMGHVNNTTYFRYLETVRIDWVRSLGCQPDPQGQGVVIVNAFCTFYKQLEYPGDIVVKMYVSDVGRTSFESWATMERVDHPGVVYAAGGATTVWVDFPAQKSVPIPDWFRAHLE</sequence>
<organism evidence="1 2">
    <name type="scientific">Ramlibacter lithotrophicus</name>
    <dbReference type="NCBI Taxonomy" id="2606681"/>
    <lineage>
        <taxon>Bacteria</taxon>
        <taxon>Pseudomonadati</taxon>
        <taxon>Pseudomonadota</taxon>
        <taxon>Betaproteobacteria</taxon>
        <taxon>Burkholderiales</taxon>
        <taxon>Comamonadaceae</taxon>
        <taxon>Ramlibacter</taxon>
    </lineage>
</organism>
<dbReference type="SUPFAM" id="SSF54637">
    <property type="entry name" value="Thioesterase/thiol ester dehydrase-isomerase"/>
    <property type="match status" value="1"/>
</dbReference>
<dbReference type="Gene3D" id="3.10.129.10">
    <property type="entry name" value="Hotdog Thioesterase"/>
    <property type="match status" value="1"/>
</dbReference>
<dbReference type="PANTHER" id="PTHR31793:SF24">
    <property type="entry name" value="LONG-CHAIN ACYL-COA THIOESTERASE FADM"/>
    <property type="match status" value="1"/>
</dbReference>
<dbReference type="GO" id="GO:0047617">
    <property type="term" value="F:fatty acyl-CoA hydrolase activity"/>
    <property type="evidence" value="ECO:0007669"/>
    <property type="project" value="TreeGrafter"/>
</dbReference>
<dbReference type="EMBL" id="VTOX01000002">
    <property type="protein sequence ID" value="NKE65898.1"/>
    <property type="molecule type" value="Genomic_DNA"/>
</dbReference>
<dbReference type="Proteomes" id="UP000521868">
    <property type="component" value="Unassembled WGS sequence"/>
</dbReference>